<dbReference type="AlphaFoldDB" id="R5ZSY1"/>
<proteinExistence type="predicted"/>
<organism evidence="2">
    <name type="scientific">Lachnospira eligens CAG:72</name>
    <dbReference type="NCBI Taxonomy" id="1263077"/>
    <lineage>
        <taxon>Bacteria</taxon>
        <taxon>Bacillati</taxon>
        <taxon>Bacillota</taxon>
        <taxon>Clostridia</taxon>
        <taxon>Lachnospirales</taxon>
        <taxon>Lachnospiraceae</taxon>
        <taxon>Lachnospira</taxon>
    </lineage>
</organism>
<gene>
    <name evidence="2" type="ORF">BN765_00884</name>
</gene>
<name>R5ZSY1_9FIRM</name>
<dbReference type="Proteomes" id="UP000018175">
    <property type="component" value="Unassembled WGS sequence"/>
</dbReference>
<evidence type="ECO:0000256" key="1">
    <source>
        <dbReference type="SAM" id="SignalP"/>
    </source>
</evidence>
<feature type="signal peptide" evidence="1">
    <location>
        <begin position="1"/>
        <end position="20"/>
    </location>
</feature>
<keyword evidence="1" id="KW-0732">Signal</keyword>
<dbReference type="EMBL" id="CBBU010000170">
    <property type="protein sequence ID" value="CDA41930.1"/>
    <property type="molecule type" value="Genomic_DNA"/>
</dbReference>
<accession>R5ZSY1</accession>
<sequence>MKKYIKFVPCLLMTVMLLFTGCGDSKTSLSYTYNVETGDEVVISINTADGYSLSSDVPFTISKDKEELSQGTFITAEYYSAYVNSVKSDDNAKIIDEGTKGKCNYVMWNYNDSEYNYVIMIEGTNTGVLLGNNVSEKSAKECFNRIEISIKE</sequence>
<evidence type="ECO:0008006" key="3">
    <source>
        <dbReference type="Google" id="ProtNLM"/>
    </source>
</evidence>
<feature type="chain" id="PRO_5039601287" description="Lipoprotein" evidence="1">
    <location>
        <begin position="21"/>
        <end position="152"/>
    </location>
</feature>
<protein>
    <recommendedName>
        <fullName evidence="3">Lipoprotein</fullName>
    </recommendedName>
</protein>
<reference evidence="2" key="1">
    <citation type="submission" date="2012-11" db="EMBL/GenBank/DDBJ databases">
        <title>Dependencies among metagenomic species, viruses, plasmids and units of genetic variation.</title>
        <authorList>
            <person name="Nielsen H.B."/>
            <person name="Almeida M."/>
            <person name="Juncker A.S."/>
            <person name="Rasmussen S."/>
            <person name="Li J."/>
            <person name="Sunagawa S."/>
            <person name="Plichta D."/>
            <person name="Gautier L."/>
            <person name="Le Chatelier E."/>
            <person name="Peletier E."/>
            <person name="Bonde I."/>
            <person name="Nielsen T."/>
            <person name="Manichanh C."/>
            <person name="Arumugam M."/>
            <person name="Batto J."/>
            <person name="Santos M.B.Q.D."/>
            <person name="Blom N."/>
            <person name="Borruel N."/>
            <person name="Burgdorf K.S."/>
            <person name="Boumezbeur F."/>
            <person name="Casellas F."/>
            <person name="Dore J."/>
            <person name="Guarner F."/>
            <person name="Hansen T."/>
            <person name="Hildebrand F."/>
            <person name="Kaas R.S."/>
            <person name="Kennedy S."/>
            <person name="Kristiansen K."/>
            <person name="Kultima J.R."/>
            <person name="Leonard P."/>
            <person name="Levenez F."/>
            <person name="Lund O."/>
            <person name="Moumen B."/>
            <person name="Le Paslier D."/>
            <person name="Pons N."/>
            <person name="Pedersen O."/>
            <person name="Prifti E."/>
            <person name="Qin J."/>
            <person name="Raes J."/>
            <person name="Tap J."/>
            <person name="Tims S."/>
            <person name="Ussery D.W."/>
            <person name="Yamada T."/>
            <person name="MetaHit consortium"/>
            <person name="Renault P."/>
            <person name="Sicheritz-Ponten T."/>
            <person name="Bork P."/>
            <person name="Wang J."/>
            <person name="Brunak S."/>
            <person name="Ehrlich S.D."/>
        </authorList>
    </citation>
    <scope>NUCLEOTIDE SEQUENCE [LARGE SCALE GENOMIC DNA]</scope>
</reference>
<evidence type="ECO:0000313" key="2">
    <source>
        <dbReference type="EMBL" id="CDA41930.1"/>
    </source>
</evidence>
<comment type="caution">
    <text evidence="2">The sequence shown here is derived from an EMBL/GenBank/DDBJ whole genome shotgun (WGS) entry which is preliminary data.</text>
</comment>
<dbReference type="PROSITE" id="PS51257">
    <property type="entry name" value="PROKAR_LIPOPROTEIN"/>
    <property type="match status" value="1"/>
</dbReference>